<dbReference type="EMBL" id="CAMXCT030002256">
    <property type="protein sequence ID" value="CAL4784169.1"/>
    <property type="molecule type" value="Genomic_DNA"/>
</dbReference>
<feature type="signal peptide" evidence="2">
    <location>
        <begin position="1"/>
        <end position="21"/>
    </location>
</feature>
<evidence type="ECO:0000313" key="4">
    <source>
        <dbReference type="EMBL" id="CAL4784169.1"/>
    </source>
</evidence>
<feature type="compositionally biased region" description="Pro residues" evidence="1">
    <location>
        <begin position="800"/>
        <end position="810"/>
    </location>
</feature>
<feature type="compositionally biased region" description="Basic and acidic residues" evidence="1">
    <location>
        <begin position="1181"/>
        <end position="1196"/>
    </location>
</feature>
<evidence type="ECO:0000313" key="3">
    <source>
        <dbReference type="EMBL" id="CAI3996857.1"/>
    </source>
</evidence>
<evidence type="ECO:0000256" key="1">
    <source>
        <dbReference type="SAM" id="MobiDB-lite"/>
    </source>
</evidence>
<sequence length="1477" mass="157506">MRINAVLLVWSIFLQAKVALCGKMMGFRQNAEALEKSKHLRVLILKFKADAFVDSNTTYAEVGGVKVVNPNGTCLSCDSQAVCSSPDEPEVKGDSVQKACRGERWSWKVSPSSKFDIMIQFPLSKLKERADFGVVVTSAVDSSGQNSAQQQARQVRNWVLTTVLGTQDTSTGTWLRSAWSKVAVNLNGDFRSVVTGTQGAVLTKDESFGKELFAEHCLRPENITNYLVTELSLMKGELDVPVKCKAAFKGKPKVTECEEDLTPYKLSGCAAEFCTSPPASPAYIVSENSLAKGDFMVEVACKKPYFGEPEATVCAGDGKPYELSGCELTTTTITTTTTTTSTTTLTTTSTSTSTTETSTTTTTSTSTTTETTTTTSTTETITTTTTTTSTSTSTTTATTTTTIVVCSETEDKAYKLTVTSLEVPTFAVAASCADGYEGDANVEACEKENEPFKLTGCKEIVCQTPSDTSGYVLTETSAAASDFKISAQCAPLFHGNATAVMCATSRETYELKGCLADECSSPDDSTGYALTEHNLSLKGFDVQANCADGYTGVAQVRKCTKDAEAYIVEGCESTTTSTTTTTETETSTTTTTVTETITVTTTTTETITTTTTSTETITTTTTSTETSTTTSSTITVTETSTTTTTITSTETSTTTLTSTETTTETSTSTSTSTSTTTTTSTTTITETTTSTTSTTSTSTVTSTSTTTTSTSTTTITETETSTTTSTTSTTQTSTSTMTTTSTLTTTTTTTSTSTLTTTSTTSTSTVTSTTTTSTTTATSTTTTSTTTTPQQHQHLQLPAQPQPQHPPPQVPLLQRHPQRLRLRRPSPLQKPALPPQAHRQSPPLLRPPLAPSPRQHQHLQQQSRQFASPQTALWACKAAASRSIAPDDATGQRPMCAWLCCELSLLSQVQAYDILRLALKSSALTPRCHFIELRLRVVAVLRCGVASCNAAAGVSSCGCAALRRGQLQRGCTGVTSLSCGCQLWLCCAAAWPAATVLQVSLHNCAAGVKLWLCCAAAWPAATRLHRCDFAELWLPVVAVLCCGMASCNCAAGVTSLNCGCELWLCCAAAWPAATVLQVSLHNCAAGVKLWLCCAAAWPAATRLHRCDFAELRLPVVAVPVVAVLRCGVVSCNAAARSDFAEMLLPVVAVLCCGLNITPLLCNHLDSFPVDETKKNAAKAVKPAEDSRRKQSPETRRCVTRTPPEPPAPRSLKRLIGDAVKEALSAHSAPPPPPPPPPLEMPTRGNAVASIICRLHNEKSCRPYAPPAQPQMAPQPQLGQMRPGTGSMQLGHRPSGSSLGTFEPLSPTQAGSRTMPVSGPSGAREQALQQRVTDLEELLKSKDQEIKELQGALSKAGIKLPSTSLKKAKAREKVGSGGFRKVSQSQPSVPYEALDQEDPIDLRLEEFYNGTGSAIPFQRINRGFYRFGETILELNIINHKLMAKTEDGWNRSKFGPIEKFLMYYENIEREKAGIPMEA</sequence>
<dbReference type="Proteomes" id="UP001152797">
    <property type="component" value="Unassembled WGS sequence"/>
</dbReference>
<feature type="region of interest" description="Disordered" evidence="1">
    <location>
        <begin position="339"/>
        <end position="393"/>
    </location>
</feature>
<evidence type="ECO:0000313" key="5">
    <source>
        <dbReference type="Proteomes" id="UP001152797"/>
    </source>
</evidence>
<feature type="compositionally biased region" description="Pro residues" evidence="1">
    <location>
        <begin position="1228"/>
        <end position="1239"/>
    </location>
</feature>
<accession>A0A9P1CQV4</accession>
<feature type="chain" id="PRO_5043270637" evidence="2">
    <location>
        <begin position="22"/>
        <end position="1477"/>
    </location>
</feature>
<dbReference type="SUPFAM" id="SSF143575">
    <property type="entry name" value="GAS2 domain-like"/>
    <property type="match status" value="1"/>
</dbReference>
<reference evidence="4 5" key="2">
    <citation type="submission" date="2024-05" db="EMBL/GenBank/DDBJ databases">
        <authorList>
            <person name="Chen Y."/>
            <person name="Shah S."/>
            <person name="Dougan E. K."/>
            <person name="Thang M."/>
            <person name="Chan C."/>
        </authorList>
    </citation>
    <scope>NUCLEOTIDE SEQUENCE [LARGE SCALE GENOMIC DNA]</scope>
</reference>
<feature type="region of interest" description="Disordered" evidence="1">
    <location>
        <begin position="604"/>
        <end position="812"/>
    </location>
</feature>
<dbReference type="InterPro" id="IPR036534">
    <property type="entry name" value="GAR_dom_sf"/>
</dbReference>
<keyword evidence="5" id="KW-1185">Reference proteome</keyword>
<dbReference type="EMBL" id="CAMXCT020002256">
    <property type="protein sequence ID" value="CAL1150232.1"/>
    <property type="molecule type" value="Genomic_DNA"/>
</dbReference>
<dbReference type="EMBL" id="CAMXCT010002256">
    <property type="protein sequence ID" value="CAI3996857.1"/>
    <property type="molecule type" value="Genomic_DNA"/>
</dbReference>
<feature type="region of interest" description="Disordered" evidence="1">
    <location>
        <begin position="1173"/>
        <end position="1243"/>
    </location>
</feature>
<feature type="region of interest" description="Disordered" evidence="1">
    <location>
        <begin position="1265"/>
        <end position="1329"/>
    </location>
</feature>
<organism evidence="3">
    <name type="scientific">Cladocopium goreaui</name>
    <dbReference type="NCBI Taxonomy" id="2562237"/>
    <lineage>
        <taxon>Eukaryota</taxon>
        <taxon>Sar</taxon>
        <taxon>Alveolata</taxon>
        <taxon>Dinophyceae</taxon>
        <taxon>Suessiales</taxon>
        <taxon>Symbiodiniaceae</taxon>
        <taxon>Cladocopium</taxon>
    </lineage>
</organism>
<feature type="compositionally biased region" description="Polar residues" evidence="1">
    <location>
        <begin position="1294"/>
        <end position="1311"/>
    </location>
</feature>
<name>A0A9P1CQV4_9DINO</name>
<feature type="compositionally biased region" description="Low complexity" evidence="1">
    <location>
        <begin position="604"/>
        <end position="799"/>
    </location>
</feature>
<reference evidence="3" key="1">
    <citation type="submission" date="2022-10" db="EMBL/GenBank/DDBJ databases">
        <authorList>
            <person name="Chen Y."/>
            <person name="Dougan E. K."/>
            <person name="Chan C."/>
            <person name="Rhodes N."/>
            <person name="Thang M."/>
        </authorList>
    </citation>
    <scope>NUCLEOTIDE SEQUENCE</scope>
</reference>
<feature type="region of interest" description="Disordered" evidence="1">
    <location>
        <begin position="826"/>
        <end position="864"/>
    </location>
</feature>
<protein>
    <submittedName>
        <fullName evidence="3">Uncharacterized protein</fullName>
    </submittedName>
</protein>
<dbReference type="GO" id="GO:0008017">
    <property type="term" value="F:microtubule binding"/>
    <property type="evidence" value="ECO:0007669"/>
    <property type="project" value="InterPro"/>
</dbReference>
<evidence type="ECO:0000256" key="2">
    <source>
        <dbReference type="SAM" id="SignalP"/>
    </source>
</evidence>
<feature type="compositionally biased region" description="Low complexity" evidence="1">
    <location>
        <begin position="852"/>
        <end position="864"/>
    </location>
</feature>
<gene>
    <name evidence="3" type="ORF">C1SCF055_LOCUS23295</name>
</gene>
<comment type="caution">
    <text evidence="3">The sequence shown here is derived from an EMBL/GenBank/DDBJ whole genome shotgun (WGS) entry which is preliminary data.</text>
</comment>
<proteinExistence type="predicted"/>
<keyword evidence="2" id="KW-0732">Signal</keyword>